<evidence type="ECO:0000313" key="2">
    <source>
        <dbReference type="Proteomes" id="UP000031668"/>
    </source>
</evidence>
<accession>A0A0C2IFB4</accession>
<dbReference type="AlphaFoldDB" id="A0A0C2IFB4"/>
<organism evidence="1 2">
    <name type="scientific">Thelohanellus kitauei</name>
    <name type="common">Myxosporean</name>
    <dbReference type="NCBI Taxonomy" id="669202"/>
    <lineage>
        <taxon>Eukaryota</taxon>
        <taxon>Metazoa</taxon>
        <taxon>Cnidaria</taxon>
        <taxon>Myxozoa</taxon>
        <taxon>Myxosporea</taxon>
        <taxon>Bivalvulida</taxon>
        <taxon>Platysporina</taxon>
        <taxon>Myxobolidae</taxon>
        <taxon>Thelohanellus</taxon>
    </lineage>
</organism>
<gene>
    <name evidence="1" type="ORF">RF11_14654</name>
</gene>
<comment type="caution">
    <text evidence="1">The sequence shown here is derived from an EMBL/GenBank/DDBJ whole genome shotgun (WGS) entry which is preliminary data.</text>
</comment>
<name>A0A0C2IFB4_THEKT</name>
<proteinExistence type="predicted"/>
<reference evidence="1 2" key="1">
    <citation type="journal article" date="2014" name="Genome Biol. Evol.">
        <title>The genome of the myxosporean Thelohanellus kitauei shows adaptations to nutrient acquisition within its fish host.</title>
        <authorList>
            <person name="Yang Y."/>
            <person name="Xiong J."/>
            <person name="Zhou Z."/>
            <person name="Huo F."/>
            <person name="Miao W."/>
            <person name="Ran C."/>
            <person name="Liu Y."/>
            <person name="Zhang J."/>
            <person name="Feng J."/>
            <person name="Wang M."/>
            <person name="Wang M."/>
            <person name="Wang L."/>
            <person name="Yao B."/>
        </authorList>
    </citation>
    <scope>NUCLEOTIDE SEQUENCE [LARGE SCALE GENOMIC DNA]</scope>
    <source>
        <strain evidence="1">Wuqing</strain>
    </source>
</reference>
<protein>
    <submittedName>
        <fullName evidence="1">Uncharacterized protein</fullName>
    </submittedName>
</protein>
<keyword evidence="2" id="KW-1185">Reference proteome</keyword>
<dbReference type="EMBL" id="JWZT01004474">
    <property type="protein sequence ID" value="KII64029.1"/>
    <property type="molecule type" value="Genomic_DNA"/>
</dbReference>
<evidence type="ECO:0000313" key="1">
    <source>
        <dbReference type="EMBL" id="KII64029.1"/>
    </source>
</evidence>
<dbReference type="Proteomes" id="UP000031668">
    <property type="component" value="Unassembled WGS sequence"/>
</dbReference>
<sequence length="240" mass="28568">MVNGQLLFGLIYENYHKIHQFLPELQTSERKYDVDIDKYEKCIYVLIKHGISRKCYTTRKHLLKKFELIILDSNIQGMEIDLRINHLYYFDKNSITLLHTRFFTRMTIYKTENLIYYLKYDLNSDQLYVSYVEKSTGKIMILIMTTSGDELFSFPVEDKVQEMGYSGDSYHIYTESKFVKADLNKKYKYLERNLPKKMSMIEYGTKDIFITSYGIKIQSTFLFLGNVKKSNYEPIFPTGM</sequence>